<dbReference type="PROSITE" id="PS50888">
    <property type="entry name" value="BHLH"/>
    <property type="match status" value="1"/>
</dbReference>
<keyword evidence="8" id="KW-1185">Reference proteome</keyword>
<feature type="compositionally biased region" description="Low complexity" evidence="6">
    <location>
        <begin position="192"/>
        <end position="204"/>
    </location>
</feature>
<comment type="subcellular location">
    <subcellularLocation>
        <location evidence="1">Nucleus</location>
    </subcellularLocation>
</comment>
<dbReference type="Proteomes" id="UP000749559">
    <property type="component" value="Unassembled WGS sequence"/>
</dbReference>
<evidence type="ECO:0000256" key="2">
    <source>
        <dbReference type="ARBA" id="ARBA00023015"/>
    </source>
</evidence>
<dbReference type="InterPro" id="IPR050283">
    <property type="entry name" value="E-box_TF_Regulators"/>
</dbReference>
<feature type="compositionally biased region" description="Polar residues" evidence="6">
    <location>
        <begin position="215"/>
        <end position="225"/>
    </location>
</feature>
<evidence type="ECO:0000256" key="3">
    <source>
        <dbReference type="ARBA" id="ARBA00023125"/>
    </source>
</evidence>
<keyword evidence="4" id="KW-0804">Transcription</keyword>
<accession>A0A8J1TIC8</accession>
<evidence type="ECO:0000256" key="1">
    <source>
        <dbReference type="ARBA" id="ARBA00004123"/>
    </source>
</evidence>
<dbReference type="GO" id="GO:0000981">
    <property type="term" value="F:DNA-binding transcription factor activity, RNA polymerase II-specific"/>
    <property type="evidence" value="ECO:0007669"/>
    <property type="project" value="TreeGrafter"/>
</dbReference>
<gene>
    <name evidence="7" type="ORF">OFUS_LOCUS4723</name>
</gene>
<evidence type="ECO:0000256" key="5">
    <source>
        <dbReference type="ARBA" id="ARBA00023242"/>
    </source>
</evidence>
<proteinExistence type="predicted"/>
<dbReference type="GO" id="GO:0000977">
    <property type="term" value="F:RNA polymerase II transcription regulatory region sequence-specific DNA binding"/>
    <property type="evidence" value="ECO:0007669"/>
    <property type="project" value="TreeGrafter"/>
</dbReference>
<reference evidence="7" key="1">
    <citation type="submission" date="2022-03" db="EMBL/GenBank/DDBJ databases">
        <authorList>
            <person name="Martin C."/>
        </authorList>
    </citation>
    <scope>NUCLEOTIDE SEQUENCE</scope>
</reference>
<dbReference type="GO" id="GO:0032502">
    <property type="term" value="P:developmental process"/>
    <property type="evidence" value="ECO:0007669"/>
    <property type="project" value="TreeGrafter"/>
</dbReference>
<organism evidence="7 8">
    <name type="scientific">Owenia fusiformis</name>
    <name type="common">Polychaete worm</name>
    <dbReference type="NCBI Taxonomy" id="6347"/>
    <lineage>
        <taxon>Eukaryota</taxon>
        <taxon>Metazoa</taxon>
        <taxon>Spiralia</taxon>
        <taxon>Lophotrochozoa</taxon>
        <taxon>Annelida</taxon>
        <taxon>Polychaeta</taxon>
        <taxon>Sedentaria</taxon>
        <taxon>Canalipalpata</taxon>
        <taxon>Sabellida</taxon>
        <taxon>Oweniida</taxon>
        <taxon>Oweniidae</taxon>
        <taxon>Owenia</taxon>
    </lineage>
</organism>
<dbReference type="AlphaFoldDB" id="A0A8J1TIC8"/>
<protein>
    <submittedName>
        <fullName evidence="7">Uncharacterized protein</fullName>
    </submittedName>
</protein>
<dbReference type="SUPFAM" id="SSF47459">
    <property type="entry name" value="HLH, helix-loop-helix DNA-binding domain"/>
    <property type="match status" value="1"/>
</dbReference>
<dbReference type="EMBL" id="CAIIXF020000002">
    <property type="protein sequence ID" value="CAH1777723.1"/>
    <property type="molecule type" value="Genomic_DNA"/>
</dbReference>
<dbReference type="Pfam" id="PF00010">
    <property type="entry name" value="HLH"/>
    <property type="match status" value="1"/>
</dbReference>
<dbReference type="CDD" id="cd11466">
    <property type="entry name" value="bHLH_TS_HAND"/>
    <property type="match status" value="1"/>
</dbReference>
<dbReference type="GO" id="GO:0046983">
    <property type="term" value="F:protein dimerization activity"/>
    <property type="evidence" value="ECO:0007669"/>
    <property type="project" value="InterPro"/>
</dbReference>
<dbReference type="PANTHER" id="PTHR23349">
    <property type="entry name" value="BASIC HELIX-LOOP-HELIX TRANSCRIPTION FACTOR, TWIST"/>
    <property type="match status" value="1"/>
</dbReference>
<comment type="caution">
    <text evidence="7">The sequence shown here is derived from an EMBL/GenBank/DDBJ whole genome shotgun (WGS) entry which is preliminary data.</text>
</comment>
<keyword evidence="2" id="KW-0805">Transcription regulation</keyword>
<feature type="compositionally biased region" description="Basic and acidic residues" evidence="6">
    <location>
        <begin position="174"/>
        <end position="190"/>
    </location>
</feature>
<dbReference type="InterPro" id="IPR011598">
    <property type="entry name" value="bHLH_dom"/>
</dbReference>
<feature type="region of interest" description="Disordered" evidence="6">
    <location>
        <begin position="174"/>
        <end position="225"/>
    </location>
</feature>
<dbReference type="OrthoDB" id="10055449at2759"/>
<dbReference type="FunFam" id="4.10.280.10:FF:000010">
    <property type="entry name" value="Scleraxis bHLH transcription factor"/>
    <property type="match status" value="1"/>
</dbReference>
<evidence type="ECO:0000256" key="6">
    <source>
        <dbReference type="SAM" id="MobiDB-lite"/>
    </source>
</evidence>
<dbReference type="InterPro" id="IPR036638">
    <property type="entry name" value="HLH_DNA-bd_sf"/>
</dbReference>
<name>A0A8J1TIC8_OWEFU</name>
<dbReference type="PANTHER" id="PTHR23349:SF68">
    <property type="entry name" value="FI14601P"/>
    <property type="match status" value="1"/>
</dbReference>
<keyword evidence="3" id="KW-0238">DNA-binding</keyword>
<dbReference type="SMART" id="SM00353">
    <property type="entry name" value="HLH"/>
    <property type="match status" value="1"/>
</dbReference>
<evidence type="ECO:0000256" key="4">
    <source>
        <dbReference type="ARBA" id="ARBA00023163"/>
    </source>
</evidence>
<sequence>MSLVGGYPQNFHSTGPHHEYYAAYPQTRYQESQFAHTHSEPYFQNWMVSPPGLSPDMPISENVNVYGGYTNSPSPGGDPNCQMEAMHRMGYTIGPDGQIVRVVKRKNTANKKERRRTVSINTAFANLRGCIPNVPSDTKLSKIKTLRLATSYIAYLTDVLNKEDDKNVEEFKADLSRKNESREEKKRKEMALLSSDLENSNTSSSEKKNKGRTGWPQTVWAQELK</sequence>
<evidence type="ECO:0000313" key="7">
    <source>
        <dbReference type="EMBL" id="CAH1777723.1"/>
    </source>
</evidence>
<evidence type="ECO:0000313" key="8">
    <source>
        <dbReference type="Proteomes" id="UP000749559"/>
    </source>
</evidence>
<dbReference type="GO" id="GO:0005634">
    <property type="term" value="C:nucleus"/>
    <property type="evidence" value="ECO:0007669"/>
    <property type="project" value="UniProtKB-SubCell"/>
</dbReference>
<dbReference type="Gene3D" id="4.10.280.10">
    <property type="entry name" value="Helix-loop-helix DNA-binding domain"/>
    <property type="match status" value="1"/>
</dbReference>
<keyword evidence="5" id="KW-0539">Nucleus</keyword>